<keyword evidence="9" id="KW-0496">Mitochondrion</keyword>
<evidence type="ECO:0000313" key="11">
    <source>
        <dbReference type="Proteomes" id="UP000629468"/>
    </source>
</evidence>
<keyword evidence="9" id="KW-0999">Mitochondrion inner membrane</keyword>
<dbReference type="PROSITE" id="PS00943">
    <property type="entry name" value="UBIA"/>
    <property type="match status" value="1"/>
</dbReference>
<comment type="cofactor">
    <cofactor evidence="1 9">
        <name>Mg(2+)</name>
        <dbReference type="ChEBI" id="CHEBI:18420"/>
    </cofactor>
</comment>
<evidence type="ECO:0000256" key="5">
    <source>
        <dbReference type="ARBA" id="ARBA00022679"/>
    </source>
</evidence>
<feature type="transmembrane region" description="Helical" evidence="9">
    <location>
        <begin position="281"/>
        <end position="299"/>
    </location>
</feature>
<dbReference type="Proteomes" id="UP000629468">
    <property type="component" value="Unassembled WGS sequence"/>
</dbReference>
<evidence type="ECO:0000256" key="7">
    <source>
        <dbReference type="ARBA" id="ARBA00022989"/>
    </source>
</evidence>
<comment type="caution">
    <text evidence="10">The sequence shown here is derived from an EMBL/GenBank/DDBJ whole genome shotgun (WGS) entry which is preliminary data.</text>
</comment>
<dbReference type="InterPro" id="IPR044878">
    <property type="entry name" value="UbiA_sf"/>
</dbReference>
<comment type="pathway">
    <text evidence="3">Secondary metabolite biosynthesis.</text>
</comment>
<dbReference type="AlphaFoldDB" id="A0A8H7EXL2"/>
<evidence type="ECO:0000256" key="1">
    <source>
        <dbReference type="ARBA" id="ARBA00001946"/>
    </source>
</evidence>
<dbReference type="FunFam" id="1.20.120.1780:FF:000001">
    <property type="entry name" value="4-hydroxybenzoate octaprenyltransferase"/>
    <property type="match status" value="1"/>
</dbReference>
<sequence length="360" mass="40846">MNLADDQYSSHPYSPTRLTNFEGWHVQLLSIQHLSIMGREIDENAPLLSHNGQDEPRPKFPLCVFPAYLRPYLELARIEKPTGFVLMFWPFAWGLTMAAYRTKMPIQDYWWSMVNCTFGAIILRTSACTINDILDRELDAGVARTKQRPIPSGRISVFAASLYVAAQYIVGVAFFVATLEGLALWVAMFQLLPLFAIYPLMKRFTYWPQAWLGFAMNFGFITTWVATTGYVDNILLSVAMAACWCWTMLYDTIYACQDIQDDLKMGVKSTAILFGSWTRPYLIAIATCFLVLLAIAGVLNNQGLPFFIISVGGTTAHVVWQFLTVNLDDPESCWRTFNRNGYLGWPLWAGLILDHALLCY</sequence>
<dbReference type="EC" id="2.5.1.39" evidence="9"/>
<dbReference type="Gene3D" id="1.20.120.1780">
    <property type="entry name" value="UbiA prenyltransferase"/>
    <property type="match status" value="1"/>
</dbReference>
<accession>A0A8H7EXL2</accession>
<dbReference type="GO" id="GO:0005743">
    <property type="term" value="C:mitochondrial inner membrane"/>
    <property type="evidence" value="ECO:0007669"/>
    <property type="project" value="UniProtKB-SubCell"/>
</dbReference>
<feature type="transmembrane region" description="Helical" evidence="9">
    <location>
        <begin position="182"/>
        <end position="201"/>
    </location>
</feature>
<dbReference type="Pfam" id="PF01040">
    <property type="entry name" value="UbiA"/>
    <property type="match status" value="1"/>
</dbReference>
<gene>
    <name evidence="10" type="ORF">Agabi119p4_9021</name>
</gene>
<proteinExistence type="inferred from homology"/>
<comment type="pathway">
    <text evidence="9">Cofactor biosynthesis; ubiquinone biosynthesis.</text>
</comment>
<dbReference type="CDD" id="cd13959">
    <property type="entry name" value="PT_UbiA_COQ2"/>
    <property type="match status" value="1"/>
</dbReference>
<evidence type="ECO:0000256" key="2">
    <source>
        <dbReference type="ARBA" id="ARBA00004141"/>
    </source>
</evidence>
<dbReference type="UniPathway" id="UPA00232"/>
<dbReference type="Gene3D" id="1.10.357.140">
    <property type="entry name" value="UbiA prenyltransferase"/>
    <property type="match status" value="1"/>
</dbReference>
<name>A0A8H7EXL2_AGABI</name>
<feature type="transmembrane region" description="Helical" evidence="9">
    <location>
        <begin position="306"/>
        <end position="323"/>
    </location>
</feature>
<protein>
    <recommendedName>
        <fullName evidence="9">4-hydroxybenzoate polyprenyltransferase, mitochondrial</fullName>
        <shortName evidence="9">4-HB polyprenyltransferase</shortName>
        <ecNumber evidence="9">2.5.1.39</ecNumber>
    </recommendedName>
    <alternativeName>
        <fullName evidence="9">Para-hydroxybenzoate--polyprenyltransferase</fullName>
        <shortName evidence="9">PHB:PPT</shortName>
        <shortName evidence="9">PHB:polyprenyltransferase</shortName>
    </alternativeName>
</protein>
<dbReference type="FunFam" id="1.10.357.140:FF:000008">
    <property type="entry name" value="4-hydroxybenzoate octaprenyltransferase"/>
    <property type="match status" value="1"/>
</dbReference>
<dbReference type="InterPro" id="IPR006370">
    <property type="entry name" value="HB_polyprenyltransferase-like"/>
</dbReference>
<dbReference type="GO" id="GO:0008299">
    <property type="term" value="P:isoprenoid biosynthetic process"/>
    <property type="evidence" value="ECO:0007669"/>
    <property type="project" value="UniProtKB-UniRule"/>
</dbReference>
<dbReference type="HAMAP" id="MF_01635">
    <property type="entry name" value="UbiA"/>
    <property type="match status" value="1"/>
</dbReference>
<dbReference type="GO" id="GO:0008412">
    <property type="term" value="F:4-hydroxybenzoate polyprenyltransferase activity"/>
    <property type="evidence" value="ECO:0007669"/>
    <property type="project" value="UniProtKB-EC"/>
</dbReference>
<evidence type="ECO:0000256" key="3">
    <source>
        <dbReference type="ARBA" id="ARBA00005179"/>
    </source>
</evidence>
<keyword evidence="5 9" id="KW-0808">Transferase</keyword>
<dbReference type="InterPro" id="IPR030470">
    <property type="entry name" value="UbiA_prenylTrfase_CS"/>
</dbReference>
<evidence type="ECO:0000256" key="8">
    <source>
        <dbReference type="ARBA" id="ARBA00023136"/>
    </source>
</evidence>
<comment type="subcellular location">
    <subcellularLocation>
        <location evidence="2">Membrane</location>
        <topology evidence="2">Multi-pass membrane protein</topology>
    </subcellularLocation>
    <subcellularLocation>
        <location evidence="9">Mitochondrion inner membrane</location>
        <topology evidence="9">Multi-pass membrane protein</topology>
        <orientation evidence="9">Matrix side</orientation>
    </subcellularLocation>
</comment>
<reference evidence="10 11" key="1">
    <citation type="journal article" name="Sci. Rep.">
        <title>Telomere-to-telomere assembled and centromere annotated genomes of the two main subspecies of the button mushroom Agaricus bisporus reveal especially polymorphic chromosome ends.</title>
        <authorList>
            <person name="Sonnenberg A.S.M."/>
            <person name="Sedaghat-Telgerd N."/>
            <person name="Lavrijssen B."/>
            <person name="Ohm R.A."/>
            <person name="Hendrickx P.M."/>
            <person name="Scholtmeijer K."/>
            <person name="Baars J.J.P."/>
            <person name="van Peer A."/>
        </authorList>
    </citation>
    <scope>NUCLEOTIDE SEQUENCE [LARGE SCALE GENOMIC DNA]</scope>
    <source>
        <strain evidence="10 11">H119_p4</strain>
    </source>
</reference>
<keyword evidence="6 9" id="KW-0812">Transmembrane</keyword>
<comment type="similarity">
    <text evidence="4 9">Belongs to the UbiA prenyltransferase family.</text>
</comment>
<dbReference type="PANTHER" id="PTHR11048">
    <property type="entry name" value="PRENYLTRANSFERASES"/>
    <property type="match status" value="1"/>
</dbReference>
<dbReference type="PANTHER" id="PTHR11048:SF28">
    <property type="entry name" value="4-HYDROXYBENZOATE POLYPRENYLTRANSFERASE, MITOCHONDRIAL"/>
    <property type="match status" value="1"/>
</dbReference>
<evidence type="ECO:0000313" key="10">
    <source>
        <dbReference type="EMBL" id="KAF7762428.1"/>
    </source>
</evidence>
<evidence type="ECO:0000256" key="4">
    <source>
        <dbReference type="ARBA" id="ARBA00005985"/>
    </source>
</evidence>
<keyword evidence="9" id="KW-0414">Isoprene biosynthesis</keyword>
<comment type="function">
    <text evidence="9">Catalyzes the prenylation of para-hydroxybenzoate (PHB) with an all-trans polyprenyl group. Mediates the second step in the final reaction sequence of coenzyme Q (CoQ) biosynthesis, which is the condensation of the polyisoprenoid side chain with PHB, generating the first membrane-bound Q intermediate.</text>
</comment>
<dbReference type="EMBL" id="JABXXO010000012">
    <property type="protein sequence ID" value="KAF7762428.1"/>
    <property type="molecule type" value="Genomic_DNA"/>
</dbReference>
<keyword evidence="9" id="KW-0831">Ubiquinone biosynthesis</keyword>
<feature type="transmembrane region" description="Helical" evidence="9">
    <location>
        <begin position="210"/>
        <end position="231"/>
    </location>
</feature>
<comment type="catalytic activity">
    <reaction evidence="9">
        <text>an all-trans-polyprenyl diphosphate + 4-hydroxybenzoate = a 4-hydroxy-3-(all-trans-polyprenyl)benzoate + diphosphate</text>
        <dbReference type="Rhea" id="RHEA:44504"/>
        <dbReference type="Rhea" id="RHEA-COMP:9514"/>
        <dbReference type="Rhea" id="RHEA-COMP:9564"/>
        <dbReference type="ChEBI" id="CHEBI:17879"/>
        <dbReference type="ChEBI" id="CHEBI:33019"/>
        <dbReference type="ChEBI" id="CHEBI:58914"/>
        <dbReference type="ChEBI" id="CHEBI:78396"/>
        <dbReference type="EC" id="2.5.1.39"/>
    </reaction>
</comment>
<dbReference type="InterPro" id="IPR000537">
    <property type="entry name" value="UbiA_prenyltransferase"/>
</dbReference>
<organism evidence="10 11">
    <name type="scientific">Agaricus bisporus var. burnettii</name>
    <dbReference type="NCBI Taxonomy" id="192524"/>
    <lineage>
        <taxon>Eukaryota</taxon>
        <taxon>Fungi</taxon>
        <taxon>Dikarya</taxon>
        <taxon>Basidiomycota</taxon>
        <taxon>Agaricomycotina</taxon>
        <taxon>Agaricomycetes</taxon>
        <taxon>Agaricomycetidae</taxon>
        <taxon>Agaricales</taxon>
        <taxon>Agaricineae</taxon>
        <taxon>Agaricaceae</taxon>
        <taxon>Agaricus</taxon>
    </lineage>
</organism>
<keyword evidence="8 9" id="KW-0472">Membrane</keyword>
<evidence type="ECO:0000256" key="9">
    <source>
        <dbReference type="HAMAP-Rule" id="MF_03189"/>
    </source>
</evidence>
<keyword evidence="7 9" id="KW-1133">Transmembrane helix</keyword>
<dbReference type="InterPro" id="IPR039653">
    <property type="entry name" value="Prenyltransferase"/>
</dbReference>
<evidence type="ECO:0000256" key="6">
    <source>
        <dbReference type="ARBA" id="ARBA00022692"/>
    </source>
</evidence>
<dbReference type="GO" id="GO:0006744">
    <property type="term" value="P:ubiquinone biosynthetic process"/>
    <property type="evidence" value="ECO:0007669"/>
    <property type="project" value="UniProtKB-UniRule"/>
</dbReference>
<feature type="transmembrane region" description="Helical" evidence="9">
    <location>
        <begin position="155"/>
        <end position="176"/>
    </location>
</feature>